<sequence length="69" mass="7787">FENNLAERDIRMMKVQQKISGMFRTEEGANAFCRIRSYISTARKNAVGAIDALARVFKGTPFVPIFDTS</sequence>
<accession>X0XDZ1</accession>
<evidence type="ECO:0000313" key="2">
    <source>
        <dbReference type="EMBL" id="GAG33612.1"/>
    </source>
</evidence>
<evidence type="ECO:0000259" key="1">
    <source>
        <dbReference type="Pfam" id="PF03050"/>
    </source>
</evidence>
<dbReference type="Pfam" id="PF03050">
    <property type="entry name" value="DDE_Tnp_IS66"/>
    <property type="match status" value="1"/>
</dbReference>
<gene>
    <name evidence="2" type="ORF">S01H1_68629</name>
</gene>
<proteinExistence type="predicted"/>
<protein>
    <recommendedName>
        <fullName evidence="1">Transposase IS66 central domain-containing protein</fullName>
    </recommendedName>
</protein>
<dbReference type="InterPro" id="IPR052344">
    <property type="entry name" value="Transposase-related"/>
</dbReference>
<reference evidence="2" key="1">
    <citation type="journal article" date="2014" name="Front. Microbiol.">
        <title>High frequency of phylogenetically diverse reductive dehalogenase-homologous genes in deep subseafloor sedimentary metagenomes.</title>
        <authorList>
            <person name="Kawai M."/>
            <person name="Futagami T."/>
            <person name="Toyoda A."/>
            <person name="Takaki Y."/>
            <person name="Nishi S."/>
            <person name="Hori S."/>
            <person name="Arai W."/>
            <person name="Tsubouchi T."/>
            <person name="Morono Y."/>
            <person name="Uchiyama I."/>
            <person name="Ito T."/>
            <person name="Fujiyama A."/>
            <person name="Inagaki F."/>
            <person name="Takami H."/>
        </authorList>
    </citation>
    <scope>NUCLEOTIDE SEQUENCE</scope>
    <source>
        <strain evidence="2">Expedition CK06-06</strain>
    </source>
</reference>
<organism evidence="2">
    <name type="scientific">marine sediment metagenome</name>
    <dbReference type="NCBI Taxonomy" id="412755"/>
    <lineage>
        <taxon>unclassified sequences</taxon>
        <taxon>metagenomes</taxon>
        <taxon>ecological metagenomes</taxon>
    </lineage>
</organism>
<feature type="non-terminal residue" evidence="2">
    <location>
        <position position="1"/>
    </location>
</feature>
<comment type="caution">
    <text evidence="2">The sequence shown here is derived from an EMBL/GenBank/DDBJ whole genome shotgun (WGS) entry which is preliminary data.</text>
</comment>
<name>X0XDZ1_9ZZZZ</name>
<dbReference type="EMBL" id="BARS01045515">
    <property type="protein sequence ID" value="GAG33612.1"/>
    <property type="molecule type" value="Genomic_DNA"/>
</dbReference>
<dbReference type="PANTHER" id="PTHR33678">
    <property type="entry name" value="BLL1576 PROTEIN"/>
    <property type="match status" value="1"/>
</dbReference>
<dbReference type="PANTHER" id="PTHR33678:SF1">
    <property type="entry name" value="BLL1576 PROTEIN"/>
    <property type="match status" value="1"/>
</dbReference>
<feature type="domain" description="Transposase IS66 central" evidence="1">
    <location>
        <begin position="1"/>
        <end position="30"/>
    </location>
</feature>
<dbReference type="InterPro" id="IPR004291">
    <property type="entry name" value="Transposase_IS66_central"/>
</dbReference>
<dbReference type="AlphaFoldDB" id="X0XDZ1"/>